<organism evidence="3 4">
    <name type="scientific">Paraburkholderia silvatlantica</name>
    <dbReference type="NCBI Taxonomy" id="321895"/>
    <lineage>
        <taxon>Bacteria</taxon>
        <taxon>Pseudomonadati</taxon>
        <taxon>Pseudomonadota</taxon>
        <taxon>Betaproteobacteria</taxon>
        <taxon>Burkholderiales</taxon>
        <taxon>Burkholderiaceae</taxon>
        <taxon>Paraburkholderia</taxon>
    </lineage>
</organism>
<dbReference type="SMART" id="SM00986">
    <property type="entry name" value="UDG"/>
    <property type="match status" value="1"/>
</dbReference>
<dbReference type="RefSeq" id="WP_110386722.1">
    <property type="nucleotide sequence ID" value="NZ_JACHVZ010000016.1"/>
</dbReference>
<dbReference type="InterPro" id="IPR005122">
    <property type="entry name" value="Uracil-DNA_glycosylase-like"/>
</dbReference>
<gene>
    <name evidence="3" type="ORF">C7410_120122</name>
    <name evidence="2" type="ORF">FHX59_005439</name>
</gene>
<protein>
    <submittedName>
        <fullName evidence="3">G/U mismatch-specific uracil-DNA glycosylase</fullName>
    </submittedName>
    <submittedName>
        <fullName evidence="2">Hypoxanthine-DNA glycosylase</fullName>
    </submittedName>
</protein>
<evidence type="ECO:0000259" key="1">
    <source>
        <dbReference type="SMART" id="SM00986"/>
    </source>
</evidence>
<evidence type="ECO:0000313" key="5">
    <source>
        <dbReference type="Proteomes" id="UP000533533"/>
    </source>
</evidence>
<dbReference type="Proteomes" id="UP000533533">
    <property type="component" value="Unassembled WGS sequence"/>
</dbReference>
<sequence length="166" mass="18574">MTVKRCFDPVVDAHTRVLILGSLPGEASLAQQQYYAHKQNRFWALVGDVISVDLVAMDYSTRLENLLQHRVGLWDVVAEARRVGSLDSSIRDHAHNDLVALVDTLPNLVAIAFNGGTAEKIGMRSLDETAGRYRLVRLPSSSPAYAAMPYDVKRRAWAALRQWLQM</sequence>
<dbReference type="SUPFAM" id="SSF52141">
    <property type="entry name" value="Uracil-DNA glycosylase-like"/>
    <property type="match status" value="1"/>
</dbReference>
<dbReference type="Gene3D" id="3.40.470.10">
    <property type="entry name" value="Uracil-DNA glycosylase-like domain"/>
    <property type="match status" value="1"/>
</dbReference>
<comment type="caution">
    <text evidence="3">The sequence shown here is derived from an EMBL/GenBank/DDBJ whole genome shotgun (WGS) entry which is preliminary data.</text>
</comment>
<dbReference type="SMART" id="SM00987">
    <property type="entry name" value="UreE_C"/>
    <property type="match status" value="1"/>
</dbReference>
<dbReference type="Proteomes" id="UP000247772">
    <property type="component" value="Unassembled WGS sequence"/>
</dbReference>
<dbReference type="Pfam" id="PF03167">
    <property type="entry name" value="UDG"/>
    <property type="match status" value="1"/>
</dbReference>
<dbReference type="AlphaFoldDB" id="A0A2U1A5P5"/>
<feature type="domain" description="Uracil-DNA glycosylase-like" evidence="1">
    <location>
        <begin position="8"/>
        <end position="161"/>
    </location>
</feature>
<dbReference type="InterPro" id="IPR026353">
    <property type="entry name" value="Hypoxan-DNA_Glyclase"/>
</dbReference>
<reference evidence="3 4" key="1">
    <citation type="submission" date="2018-06" db="EMBL/GenBank/DDBJ databases">
        <title>Genomic Encyclopedia of Type Strains, Phase IV (KMG-V): Genome sequencing to study the core and pangenomes of soil and plant-associated prokaryotes.</title>
        <authorList>
            <person name="Whitman W."/>
        </authorList>
    </citation>
    <scope>NUCLEOTIDE SEQUENCE [LARGE SCALE GENOMIC DNA]</scope>
    <source>
        <strain evidence="3 4">SRCL-318</strain>
        <strain evidence="2 5">SRMrh-85</strain>
    </source>
</reference>
<dbReference type="CDD" id="cd10032">
    <property type="entry name" value="UDG-F6_HDG"/>
    <property type="match status" value="1"/>
</dbReference>
<dbReference type="InterPro" id="IPR036895">
    <property type="entry name" value="Uracil-DNA_glycosylase-like_sf"/>
</dbReference>
<proteinExistence type="predicted"/>
<evidence type="ECO:0000313" key="4">
    <source>
        <dbReference type="Proteomes" id="UP000247772"/>
    </source>
</evidence>
<dbReference type="EMBL" id="JACHVZ010000016">
    <property type="protein sequence ID" value="MBB2930972.1"/>
    <property type="molecule type" value="Genomic_DNA"/>
</dbReference>
<dbReference type="EMBL" id="QJSQ01000020">
    <property type="protein sequence ID" value="PYE19058.1"/>
    <property type="molecule type" value="Genomic_DNA"/>
</dbReference>
<dbReference type="OrthoDB" id="9799921at2"/>
<evidence type="ECO:0000313" key="3">
    <source>
        <dbReference type="EMBL" id="PYE19058.1"/>
    </source>
</evidence>
<dbReference type="NCBIfam" id="TIGR04274">
    <property type="entry name" value="hypoxanDNAglyco"/>
    <property type="match status" value="1"/>
</dbReference>
<name>A0A2U1A5P5_9BURK</name>
<keyword evidence="5" id="KW-1185">Reference proteome</keyword>
<accession>A0A2U1A5P5</accession>
<evidence type="ECO:0000313" key="2">
    <source>
        <dbReference type="EMBL" id="MBB2930972.1"/>
    </source>
</evidence>